<evidence type="ECO:0000313" key="2">
    <source>
        <dbReference type="Proteomes" id="UP001596220"/>
    </source>
</evidence>
<dbReference type="SUPFAM" id="SSF54285">
    <property type="entry name" value="MoaD/ThiS"/>
    <property type="match status" value="1"/>
</dbReference>
<dbReference type="InterPro" id="IPR016155">
    <property type="entry name" value="Mopterin_synth/thiamin_S_b"/>
</dbReference>
<proteinExistence type="predicted"/>
<protein>
    <submittedName>
        <fullName evidence="1">MoaD/ThiS family protein</fullName>
    </submittedName>
</protein>
<gene>
    <name evidence="1" type="ORF">ACFP3R_23595</name>
</gene>
<dbReference type="CDD" id="cd17040">
    <property type="entry name" value="Ubl_MoaD_like"/>
    <property type="match status" value="1"/>
</dbReference>
<accession>A0ABW1PA41</accession>
<dbReference type="RefSeq" id="WP_380638557.1">
    <property type="nucleotide sequence ID" value="NZ_JBHSQO010000026.1"/>
</dbReference>
<reference evidence="2" key="1">
    <citation type="journal article" date="2019" name="Int. J. Syst. Evol. Microbiol.">
        <title>The Global Catalogue of Microorganisms (GCM) 10K type strain sequencing project: providing services to taxonomists for standard genome sequencing and annotation.</title>
        <authorList>
            <consortium name="The Broad Institute Genomics Platform"/>
            <consortium name="The Broad Institute Genome Sequencing Center for Infectious Disease"/>
            <person name="Wu L."/>
            <person name="Ma J."/>
        </authorList>
    </citation>
    <scope>NUCLEOTIDE SEQUENCE [LARGE SCALE GENOMIC DNA]</scope>
    <source>
        <strain evidence="2">CGMCC 4.7246</strain>
    </source>
</reference>
<keyword evidence="2" id="KW-1185">Reference proteome</keyword>
<dbReference type="EMBL" id="JBHSQO010000026">
    <property type="protein sequence ID" value="MFC6092266.1"/>
    <property type="molecule type" value="Genomic_DNA"/>
</dbReference>
<dbReference type="Gene3D" id="3.10.20.30">
    <property type="match status" value="1"/>
</dbReference>
<sequence length="88" mass="9437">MATIVLSTAWTQGSGSSFACTTGPLGDVLKRFAADEPRYRHRIVGADGEPFRYYNVYLDGEAVPRRGRDAVLVGEDSTVHIVPPLAGG</sequence>
<dbReference type="Proteomes" id="UP001596220">
    <property type="component" value="Unassembled WGS sequence"/>
</dbReference>
<name>A0ABW1PA41_9PSEU</name>
<organism evidence="1 2">
    <name type="scientific">Saccharothrix lopnurensis</name>
    <dbReference type="NCBI Taxonomy" id="1670621"/>
    <lineage>
        <taxon>Bacteria</taxon>
        <taxon>Bacillati</taxon>
        <taxon>Actinomycetota</taxon>
        <taxon>Actinomycetes</taxon>
        <taxon>Pseudonocardiales</taxon>
        <taxon>Pseudonocardiaceae</taxon>
        <taxon>Saccharothrix</taxon>
    </lineage>
</organism>
<evidence type="ECO:0000313" key="1">
    <source>
        <dbReference type="EMBL" id="MFC6092266.1"/>
    </source>
</evidence>
<comment type="caution">
    <text evidence="1">The sequence shown here is derived from an EMBL/GenBank/DDBJ whole genome shotgun (WGS) entry which is preliminary data.</text>
</comment>
<dbReference type="InterPro" id="IPR012675">
    <property type="entry name" value="Beta-grasp_dom_sf"/>
</dbReference>